<name>A0ABS0T8I5_9STAP</name>
<evidence type="ECO:0000256" key="15">
    <source>
        <dbReference type="PROSITE-ProRule" id="PRU01319"/>
    </source>
</evidence>
<dbReference type="NCBIfam" id="NF000595">
    <property type="entry name" value="PRK00015.1-3"/>
    <property type="match status" value="1"/>
</dbReference>
<evidence type="ECO:0000256" key="2">
    <source>
        <dbReference type="ARBA" id="ARBA00001946"/>
    </source>
</evidence>
<keyword evidence="11 14" id="KW-0255">Endonuclease</keyword>
<reference evidence="18 19" key="1">
    <citation type="submission" date="2020-04" db="EMBL/GenBank/DDBJ databases">
        <title>Staphylococcus species from domestic dog.</title>
        <authorList>
            <person name="Paterson G.K."/>
        </authorList>
    </citation>
    <scope>NUCLEOTIDE SEQUENCE [LARGE SCALE GENOMIC DNA]</scope>
    <source>
        <strain evidence="18 19">H16/1A</strain>
    </source>
</reference>
<dbReference type="PANTHER" id="PTHR10954">
    <property type="entry name" value="RIBONUCLEASE H2 SUBUNIT A"/>
    <property type="match status" value="1"/>
</dbReference>
<evidence type="ECO:0000256" key="5">
    <source>
        <dbReference type="ARBA" id="ARBA00007383"/>
    </source>
</evidence>
<evidence type="ECO:0000313" key="18">
    <source>
        <dbReference type="EMBL" id="MBI5974885.1"/>
    </source>
</evidence>
<dbReference type="EC" id="3.1.26.4" evidence="6 14"/>
<dbReference type="InterPro" id="IPR012337">
    <property type="entry name" value="RNaseH-like_sf"/>
</dbReference>
<comment type="cofactor">
    <cofactor evidence="14 15">
        <name>Mn(2+)</name>
        <dbReference type="ChEBI" id="CHEBI:29035"/>
    </cofactor>
    <cofactor evidence="14 15">
        <name>Mg(2+)</name>
        <dbReference type="ChEBI" id="CHEBI:18420"/>
    </cofactor>
    <text evidence="14 15">Manganese or magnesium. Binds 1 divalent metal ion per monomer in the absence of substrate. May bind a second metal ion after substrate binding.</text>
</comment>
<evidence type="ECO:0000256" key="14">
    <source>
        <dbReference type="HAMAP-Rule" id="MF_00052"/>
    </source>
</evidence>
<dbReference type="InterPro" id="IPR036397">
    <property type="entry name" value="RNaseH_sf"/>
</dbReference>
<gene>
    <name evidence="14" type="primary">rnhB</name>
    <name evidence="18" type="ORF">HHH54_04620</name>
</gene>
<keyword evidence="13 14" id="KW-0464">Manganese</keyword>
<dbReference type="RefSeq" id="WP_198617670.1">
    <property type="nucleotide sequence ID" value="NZ_JABANU010000009.1"/>
</dbReference>
<evidence type="ECO:0000256" key="9">
    <source>
        <dbReference type="ARBA" id="ARBA00022722"/>
    </source>
</evidence>
<dbReference type="InterPro" id="IPR024567">
    <property type="entry name" value="RNase_HII/HIII_dom"/>
</dbReference>
<feature type="binding site" evidence="14 15">
    <location>
        <position position="170"/>
    </location>
    <ligand>
        <name>a divalent metal cation</name>
        <dbReference type="ChEBI" id="CHEBI:60240"/>
    </ligand>
</feature>
<dbReference type="NCBIfam" id="NF000594">
    <property type="entry name" value="PRK00015.1-1"/>
    <property type="match status" value="1"/>
</dbReference>
<comment type="similarity">
    <text evidence="5 14 16">Belongs to the RNase HII family.</text>
</comment>
<evidence type="ECO:0000256" key="16">
    <source>
        <dbReference type="RuleBase" id="RU003515"/>
    </source>
</evidence>
<dbReference type="EMBL" id="JABANU010000009">
    <property type="protein sequence ID" value="MBI5974885.1"/>
    <property type="molecule type" value="Genomic_DNA"/>
</dbReference>
<keyword evidence="12 14" id="KW-0378">Hydrolase</keyword>
<keyword evidence="9 14" id="KW-0540">Nuclease</keyword>
<evidence type="ECO:0000256" key="12">
    <source>
        <dbReference type="ARBA" id="ARBA00022801"/>
    </source>
</evidence>
<evidence type="ECO:0000313" key="19">
    <source>
        <dbReference type="Proteomes" id="UP000751852"/>
    </source>
</evidence>
<feature type="binding site" evidence="14 15">
    <location>
        <position position="78"/>
    </location>
    <ligand>
        <name>a divalent metal cation</name>
        <dbReference type="ChEBI" id="CHEBI:60240"/>
    </ligand>
</feature>
<dbReference type="PROSITE" id="PS51975">
    <property type="entry name" value="RNASE_H_2"/>
    <property type="match status" value="1"/>
</dbReference>
<dbReference type="SUPFAM" id="SSF53098">
    <property type="entry name" value="Ribonuclease H-like"/>
    <property type="match status" value="1"/>
</dbReference>
<dbReference type="GO" id="GO:0004523">
    <property type="term" value="F:RNA-DNA hybrid ribonuclease activity"/>
    <property type="evidence" value="ECO:0007669"/>
    <property type="project" value="UniProtKB-EC"/>
</dbReference>
<dbReference type="Proteomes" id="UP000751852">
    <property type="component" value="Unassembled WGS sequence"/>
</dbReference>
<evidence type="ECO:0000256" key="4">
    <source>
        <dbReference type="ARBA" id="ARBA00004496"/>
    </source>
</evidence>
<evidence type="ECO:0000256" key="11">
    <source>
        <dbReference type="ARBA" id="ARBA00022759"/>
    </source>
</evidence>
<feature type="binding site" evidence="14 15">
    <location>
        <position position="79"/>
    </location>
    <ligand>
        <name>a divalent metal cation</name>
        <dbReference type="ChEBI" id="CHEBI:60240"/>
    </ligand>
</feature>
<keyword evidence="8 14" id="KW-0963">Cytoplasm</keyword>
<feature type="domain" description="RNase H type-2" evidence="17">
    <location>
        <begin position="72"/>
        <end position="258"/>
    </location>
</feature>
<dbReference type="Gene3D" id="3.30.420.10">
    <property type="entry name" value="Ribonuclease H-like superfamily/Ribonuclease H"/>
    <property type="match status" value="1"/>
</dbReference>
<protein>
    <recommendedName>
        <fullName evidence="7 14">Ribonuclease HII</fullName>
        <shortName evidence="14">RNase HII</shortName>
        <ecNumber evidence="6 14">3.1.26.4</ecNumber>
    </recommendedName>
</protein>
<comment type="catalytic activity">
    <reaction evidence="1 14 15 16">
        <text>Endonucleolytic cleavage to 5'-phosphomonoester.</text>
        <dbReference type="EC" id="3.1.26.4"/>
    </reaction>
</comment>
<proteinExistence type="inferred from homology"/>
<dbReference type="PANTHER" id="PTHR10954:SF18">
    <property type="entry name" value="RIBONUCLEASE HII"/>
    <property type="match status" value="1"/>
</dbReference>
<evidence type="ECO:0000256" key="3">
    <source>
        <dbReference type="ARBA" id="ARBA00004065"/>
    </source>
</evidence>
<dbReference type="Pfam" id="PF01351">
    <property type="entry name" value="RNase_HII"/>
    <property type="match status" value="1"/>
</dbReference>
<sequence>MHKTIKEIKAELALITTKEALATHPLAQDSRKGVQQAFKSRLKQIEKQEQLEKQYEMMSQYENDILNQTPEALICGIDEVGRGPLAGPVVACAVILNDDHQYLGINDSKQLSVQKRTTLSTNLRNNVKAWHIGIATPEEIDALNIYNATQLAMYRAVEGLSIKPTHFLIDAMLLDKIHAPQQSITKGDASSVSIAAASIIAKVYRDQKMKEYDQIYPGYDFAQNAGYGTKKHLEGLDHFGITPIHRKTFEPIKSKYKE</sequence>
<comment type="function">
    <text evidence="3 14 16">Endonuclease that specifically degrades the RNA of RNA-DNA hybrids.</text>
</comment>
<evidence type="ECO:0000256" key="7">
    <source>
        <dbReference type="ARBA" id="ARBA00019179"/>
    </source>
</evidence>
<comment type="cofactor">
    <cofactor evidence="2">
        <name>Mg(2+)</name>
        <dbReference type="ChEBI" id="CHEBI:18420"/>
    </cofactor>
</comment>
<comment type="caution">
    <text evidence="18">The sequence shown here is derived from an EMBL/GenBank/DDBJ whole genome shotgun (WGS) entry which is preliminary data.</text>
</comment>
<evidence type="ECO:0000256" key="10">
    <source>
        <dbReference type="ARBA" id="ARBA00022723"/>
    </source>
</evidence>
<comment type="subcellular location">
    <subcellularLocation>
        <location evidence="4 14">Cytoplasm</location>
    </subcellularLocation>
</comment>
<keyword evidence="10 14" id="KW-0479">Metal-binding</keyword>
<evidence type="ECO:0000256" key="8">
    <source>
        <dbReference type="ARBA" id="ARBA00022490"/>
    </source>
</evidence>
<evidence type="ECO:0000259" key="17">
    <source>
        <dbReference type="PROSITE" id="PS51975"/>
    </source>
</evidence>
<dbReference type="CDD" id="cd07182">
    <property type="entry name" value="RNase_HII_bacteria_HII_like"/>
    <property type="match status" value="1"/>
</dbReference>
<organism evidence="18 19">
    <name type="scientific">Staphylococcus canis</name>
    <dbReference type="NCBI Taxonomy" id="2724942"/>
    <lineage>
        <taxon>Bacteria</taxon>
        <taxon>Bacillati</taxon>
        <taxon>Bacillota</taxon>
        <taxon>Bacilli</taxon>
        <taxon>Bacillales</taxon>
        <taxon>Staphylococcaceae</taxon>
        <taxon>Staphylococcus</taxon>
    </lineage>
</organism>
<evidence type="ECO:0000256" key="1">
    <source>
        <dbReference type="ARBA" id="ARBA00000077"/>
    </source>
</evidence>
<dbReference type="InterPro" id="IPR001352">
    <property type="entry name" value="RNase_HII/HIII"/>
</dbReference>
<evidence type="ECO:0000256" key="13">
    <source>
        <dbReference type="ARBA" id="ARBA00023211"/>
    </source>
</evidence>
<dbReference type="InterPro" id="IPR022898">
    <property type="entry name" value="RNase_HII"/>
</dbReference>
<dbReference type="HAMAP" id="MF_00052_B">
    <property type="entry name" value="RNase_HII_B"/>
    <property type="match status" value="1"/>
</dbReference>
<keyword evidence="19" id="KW-1185">Reference proteome</keyword>
<evidence type="ECO:0000256" key="6">
    <source>
        <dbReference type="ARBA" id="ARBA00012180"/>
    </source>
</evidence>
<accession>A0ABS0T8I5</accession>